<dbReference type="STRING" id="1048205.AB852_35290"/>
<feature type="region of interest" description="Disordered" evidence="1">
    <location>
        <begin position="1"/>
        <end position="21"/>
    </location>
</feature>
<organism evidence="3 4">
    <name type="scientific">Streptomyces uncialis</name>
    <dbReference type="NCBI Taxonomy" id="1048205"/>
    <lineage>
        <taxon>Bacteria</taxon>
        <taxon>Bacillati</taxon>
        <taxon>Actinomycetota</taxon>
        <taxon>Actinomycetes</taxon>
        <taxon>Kitasatosporales</taxon>
        <taxon>Streptomycetaceae</taxon>
        <taxon>Streptomyces</taxon>
    </lineage>
</organism>
<feature type="transmembrane region" description="Helical" evidence="2">
    <location>
        <begin position="29"/>
        <end position="47"/>
    </location>
</feature>
<accession>A0A1Q4UY83</accession>
<reference evidence="3 4" key="1">
    <citation type="submission" date="2015-06" db="EMBL/GenBank/DDBJ databases">
        <title>Cloning and characterization of the uncialamcin biosynthetic gene cluster.</title>
        <authorList>
            <person name="Yan X."/>
            <person name="Huang T."/>
            <person name="Ge H."/>
            <person name="Shen B."/>
        </authorList>
    </citation>
    <scope>NUCLEOTIDE SEQUENCE [LARGE SCALE GENOMIC DNA]</scope>
    <source>
        <strain evidence="3 4">DCA2648</strain>
    </source>
</reference>
<gene>
    <name evidence="3" type="ORF">AB852_35290</name>
</gene>
<name>A0A1Q4UY83_9ACTN</name>
<dbReference type="Proteomes" id="UP000186455">
    <property type="component" value="Unassembled WGS sequence"/>
</dbReference>
<evidence type="ECO:0008006" key="5">
    <source>
        <dbReference type="Google" id="ProtNLM"/>
    </source>
</evidence>
<evidence type="ECO:0000313" key="4">
    <source>
        <dbReference type="Proteomes" id="UP000186455"/>
    </source>
</evidence>
<evidence type="ECO:0000256" key="2">
    <source>
        <dbReference type="SAM" id="Phobius"/>
    </source>
</evidence>
<keyword evidence="4" id="KW-1185">Reference proteome</keyword>
<dbReference type="RefSeq" id="WP_073795616.1">
    <property type="nucleotide sequence ID" value="NZ_LFBV01000012.1"/>
</dbReference>
<keyword evidence="2" id="KW-0472">Membrane</keyword>
<dbReference type="AlphaFoldDB" id="A0A1Q4UY83"/>
<evidence type="ECO:0000256" key="1">
    <source>
        <dbReference type="SAM" id="MobiDB-lite"/>
    </source>
</evidence>
<dbReference type="Pfam" id="PF14029">
    <property type="entry name" value="DUF4244"/>
    <property type="match status" value="1"/>
</dbReference>
<evidence type="ECO:0000313" key="3">
    <source>
        <dbReference type="EMBL" id="OKH90528.1"/>
    </source>
</evidence>
<comment type="caution">
    <text evidence="3">The sequence shown here is derived from an EMBL/GenBank/DDBJ whole genome shotgun (WGS) entry which is preliminary data.</text>
</comment>
<dbReference type="EMBL" id="LFBV01000012">
    <property type="protein sequence ID" value="OKH90528.1"/>
    <property type="molecule type" value="Genomic_DNA"/>
</dbReference>
<keyword evidence="2" id="KW-1133">Transmembrane helix</keyword>
<sequence>MRRRHGHGDGHGDGRRHGHGDGGIVTSEYAMGLIAAVGFAGVLYKVVTSAQVSAALQGVVQKALDVQF</sequence>
<proteinExistence type="predicted"/>
<keyword evidence="2" id="KW-0812">Transmembrane</keyword>
<dbReference type="InterPro" id="IPR025338">
    <property type="entry name" value="DUF4244"/>
</dbReference>
<protein>
    <recommendedName>
        <fullName evidence="5">DUF4244 domain-containing protein</fullName>
    </recommendedName>
</protein>